<reference evidence="1" key="1">
    <citation type="journal article" date="2022" name="Plant J.">
        <title>Strategies of tolerance reflected in two North American maple genomes.</title>
        <authorList>
            <person name="McEvoy S.L."/>
            <person name="Sezen U.U."/>
            <person name="Trouern-Trend A."/>
            <person name="McMahon S.M."/>
            <person name="Schaberg P.G."/>
            <person name="Yang J."/>
            <person name="Wegrzyn J.L."/>
            <person name="Swenson N.G."/>
        </authorList>
    </citation>
    <scope>NUCLEOTIDE SEQUENCE</scope>
    <source>
        <strain evidence="1">91603</strain>
    </source>
</reference>
<dbReference type="SUPFAM" id="SSF56219">
    <property type="entry name" value="DNase I-like"/>
    <property type="match status" value="1"/>
</dbReference>
<proteinExistence type="predicted"/>
<reference evidence="1" key="2">
    <citation type="submission" date="2023-02" db="EMBL/GenBank/DDBJ databases">
        <authorList>
            <person name="Swenson N.G."/>
            <person name="Wegrzyn J.L."/>
            <person name="Mcevoy S.L."/>
        </authorList>
    </citation>
    <scope>NUCLEOTIDE SEQUENCE</scope>
    <source>
        <strain evidence="1">91603</strain>
        <tissue evidence="1">Leaf</tissue>
    </source>
</reference>
<evidence type="ECO:0000313" key="2">
    <source>
        <dbReference type="Proteomes" id="UP001064489"/>
    </source>
</evidence>
<accession>A0AAD5IQ59</accession>
<organism evidence="1 2">
    <name type="scientific">Acer negundo</name>
    <name type="common">Box elder</name>
    <dbReference type="NCBI Taxonomy" id="4023"/>
    <lineage>
        <taxon>Eukaryota</taxon>
        <taxon>Viridiplantae</taxon>
        <taxon>Streptophyta</taxon>
        <taxon>Embryophyta</taxon>
        <taxon>Tracheophyta</taxon>
        <taxon>Spermatophyta</taxon>
        <taxon>Magnoliopsida</taxon>
        <taxon>eudicotyledons</taxon>
        <taxon>Gunneridae</taxon>
        <taxon>Pentapetalae</taxon>
        <taxon>rosids</taxon>
        <taxon>malvids</taxon>
        <taxon>Sapindales</taxon>
        <taxon>Sapindaceae</taxon>
        <taxon>Hippocastanoideae</taxon>
        <taxon>Acereae</taxon>
        <taxon>Acer</taxon>
    </lineage>
</organism>
<comment type="caution">
    <text evidence="1">The sequence shown here is derived from an EMBL/GenBank/DDBJ whole genome shotgun (WGS) entry which is preliminary data.</text>
</comment>
<dbReference type="InterPro" id="IPR052343">
    <property type="entry name" value="Retrotransposon-Effector_Assoc"/>
</dbReference>
<protein>
    <recommendedName>
        <fullName evidence="3">Reverse transcriptase domain-containing protein</fullName>
    </recommendedName>
</protein>
<keyword evidence="2" id="KW-1185">Reference proteome</keyword>
<evidence type="ECO:0008006" key="3">
    <source>
        <dbReference type="Google" id="ProtNLM"/>
    </source>
</evidence>
<name>A0AAD5IQ59_ACENE</name>
<dbReference type="InterPro" id="IPR036691">
    <property type="entry name" value="Endo/exonu/phosph_ase_sf"/>
</dbReference>
<dbReference type="Gene3D" id="3.60.10.10">
    <property type="entry name" value="Endonuclease/exonuclease/phosphatase"/>
    <property type="match status" value="1"/>
</dbReference>
<sequence length="456" mass="52011">MINVLFWNCRGIRGEPTRWVLRELCRLHRPVLVCIAKPMVDFSSISSGFWSSLGLRLVGMNDRGGLIPTIWVFTCASFLEAQIVHCHDQHLSVSLSIGSRVHCYTFVYASTSTVFRRSLWQSLQDLVSFVSSSWLVVRDFNAVLGAHKDWVLVLLPMILGFSDDLFMAEASVHSEFDVLLCRHECFYRDWFRVRWIRDRDRNTSFFHAFIERRQYHNTISALSINRVLSEDRPTIRDHIISYYPGLFSSDVSQVRRDLSIVDDVIPSLVTAAENAFLTSVPSVDDIHDAVFAMDDASAPRLDGFSGSFYQRYWDVVGSDLVLAIQDFFITGVIFPGLNSSFIVLFPKLRDSISVDQFRPIVLSNFLFKISSKILADRLARVAARIISPQQFGFIRDWHIEDCIALASDCVNVLQKKCYGGNLAIKIDICKALTPWIGLSFAECFRLLGFLLFLWIG</sequence>
<dbReference type="AlphaFoldDB" id="A0AAD5IQ59"/>
<dbReference type="PANTHER" id="PTHR46890:SF48">
    <property type="entry name" value="RNA-DIRECTED DNA POLYMERASE"/>
    <property type="match status" value="1"/>
</dbReference>
<dbReference type="PANTHER" id="PTHR46890">
    <property type="entry name" value="NON-LTR RETROLELEMENT REVERSE TRANSCRIPTASE-LIKE PROTEIN-RELATED"/>
    <property type="match status" value="1"/>
</dbReference>
<dbReference type="Proteomes" id="UP001064489">
    <property type="component" value="Chromosome 8"/>
</dbReference>
<gene>
    <name evidence="1" type="ORF">LWI28_005869</name>
</gene>
<dbReference type="EMBL" id="JAJSOW010000103">
    <property type="protein sequence ID" value="KAI9173745.1"/>
    <property type="molecule type" value="Genomic_DNA"/>
</dbReference>
<evidence type="ECO:0000313" key="1">
    <source>
        <dbReference type="EMBL" id="KAI9173745.1"/>
    </source>
</evidence>